<reference evidence="5 6" key="1">
    <citation type="journal article" date="2019" name="Int. J. Syst. Evol. Microbiol.">
        <title>The Global Catalogue of Microorganisms (GCM) 10K type strain sequencing project: providing services to taxonomists for standard genome sequencing and annotation.</title>
        <authorList>
            <consortium name="The Broad Institute Genomics Platform"/>
            <consortium name="The Broad Institute Genome Sequencing Center for Infectious Disease"/>
            <person name="Wu L."/>
            <person name="Ma J."/>
        </authorList>
    </citation>
    <scope>NUCLEOTIDE SEQUENCE [LARGE SCALE GENOMIC DNA]</scope>
    <source>
        <strain evidence="5 6">JCM 9933</strain>
    </source>
</reference>
<dbReference type="InterPro" id="IPR011006">
    <property type="entry name" value="CheY-like_superfamily"/>
</dbReference>
<feature type="compositionally biased region" description="Pro residues" evidence="3">
    <location>
        <begin position="15"/>
        <end position="26"/>
    </location>
</feature>
<evidence type="ECO:0000313" key="5">
    <source>
        <dbReference type="EMBL" id="GAA0603597.1"/>
    </source>
</evidence>
<feature type="modified residue" description="4-aspartylphosphate" evidence="2">
    <location>
        <position position="82"/>
    </location>
</feature>
<dbReference type="Gene3D" id="3.40.50.2300">
    <property type="match status" value="1"/>
</dbReference>
<evidence type="ECO:0000256" key="2">
    <source>
        <dbReference type="PROSITE-ProRule" id="PRU00169"/>
    </source>
</evidence>
<keyword evidence="1 2" id="KW-0597">Phosphoprotein</keyword>
<sequence>MRRAPPRARHMADPQPRPATEPPVEPSPGARAVIAIVDDDPGVRDSLRFLLETAGHAVETYESGPRFLADADPSRLACLVLDQRMPQVAGLDMLALLRERGVSLPPTLLIVSTPGPGVSRRAAELGVARVLEKPLARDDLLAEIGAAVP</sequence>
<proteinExistence type="predicted"/>
<dbReference type="SMART" id="SM00448">
    <property type="entry name" value="REC"/>
    <property type="match status" value="1"/>
</dbReference>
<dbReference type="InterPro" id="IPR001789">
    <property type="entry name" value="Sig_transdc_resp-reg_receiver"/>
</dbReference>
<comment type="caution">
    <text evidence="5">The sequence shown here is derived from an EMBL/GenBank/DDBJ whole genome shotgun (WGS) entry which is preliminary data.</text>
</comment>
<evidence type="ECO:0000259" key="4">
    <source>
        <dbReference type="PROSITE" id="PS50110"/>
    </source>
</evidence>
<evidence type="ECO:0000256" key="1">
    <source>
        <dbReference type="ARBA" id="ARBA00022553"/>
    </source>
</evidence>
<dbReference type="PANTHER" id="PTHR44591">
    <property type="entry name" value="STRESS RESPONSE REGULATOR PROTEIN 1"/>
    <property type="match status" value="1"/>
</dbReference>
<dbReference type="Proteomes" id="UP001501588">
    <property type="component" value="Unassembled WGS sequence"/>
</dbReference>
<gene>
    <name evidence="5" type="ORF">GCM10009416_46500</name>
</gene>
<dbReference type="EMBL" id="BAAAFZ010000092">
    <property type="protein sequence ID" value="GAA0603597.1"/>
    <property type="molecule type" value="Genomic_DNA"/>
</dbReference>
<feature type="region of interest" description="Disordered" evidence="3">
    <location>
        <begin position="1"/>
        <end position="29"/>
    </location>
</feature>
<accession>A0ABN1G3T2</accession>
<evidence type="ECO:0000256" key="3">
    <source>
        <dbReference type="SAM" id="MobiDB-lite"/>
    </source>
</evidence>
<name>A0ABN1G3T2_9PROT</name>
<evidence type="ECO:0000313" key="6">
    <source>
        <dbReference type="Proteomes" id="UP001501588"/>
    </source>
</evidence>
<protein>
    <submittedName>
        <fullName evidence="5">Response regulator</fullName>
    </submittedName>
</protein>
<dbReference type="PANTHER" id="PTHR44591:SF25">
    <property type="entry name" value="CHEMOTAXIS TWO-COMPONENT RESPONSE REGULATOR"/>
    <property type="match status" value="1"/>
</dbReference>
<organism evidence="5 6">
    <name type="scientific">Craurococcus roseus</name>
    <dbReference type="NCBI Taxonomy" id="77585"/>
    <lineage>
        <taxon>Bacteria</taxon>
        <taxon>Pseudomonadati</taxon>
        <taxon>Pseudomonadota</taxon>
        <taxon>Alphaproteobacteria</taxon>
        <taxon>Acetobacterales</taxon>
        <taxon>Acetobacteraceae</taxon>
        <taxon>Craurococcus</taxon>
    </lineage>
</organism>
<feature type="domain" description="Response regulatory" evidence="4">
    <location>
        <begin position="33"/>
        <end position="148"/>
    </location>
</feature>
<dbReference type="PROSITE" id="PS50110">
    <property type="entry name" value="RESPONSE_REGULATORY"/>
    <property type="match status" value="1"/>
</dbReference>
<dbReference type="InterPro" id="IPR050595">
    <property type="entry name" value="Bact_response_regulator"/>
</dbReference>
<keyword evidence="6" id="KW-1185">Reference proteome</keyword>
<dbReference type="SUPFAM" id="SSF52172">
    <property type="entry name" value="CheY-like"/>
    <property type="match status" value="1"/>
</dbReference>
<dbReference type="Pfam" id="PF00072">
    <property type="entry name" value="Response_reg"/>
    <property type="match status" value="1"/>
</dbReference>